<dbReference type="AlphaFoldDB" id="A0A0B2PCF6"/>
<feature type="domain" description="GST C-terminal" evidence="6">
    <location>
        <begin position="90"/>
        <end position="213"/>
    </location>
</feature>
<dbReference type="FunFam" id="3.40.30.10:FF:000044">
    <property type="entry name" value="Glutathione S-transferase GSTU6"/>
    <property type="match status" value="1"/>
</dbReference>
<dbReference type="InterPro" id="IPR004045">
    <property type="entry name" value="Glutathione_S-Trfase_N"/>
</dbReference>
<dbReference type="EMBL" id="QZWG01000018">
    <property type="protein sequence ID" value="RZB52693.1"/>
    <property type="molecule type" value="Genomic_DNA"/>
</dbReference>
<dbReference type="Gene3D" id="3.40.30.10">
    <property type="entry name" value="Glutaredoxin"/>
    <property type="match status" value="1"/>
</dbReference>
<dbReference type="CDD" id="cd03058">
    <property type="entry name" value="GST_N_Tau"/>
    <property type="match status" value="1"/>
</dbReference>
<evidence type="ECO:0000256" key="1">
    <source>
        <dbReference type="ARBA" id="ARBA00012452"/>
    </source>
</evidence>
<dbReference type="Gene3D" id="1.20.1050.10">
    <property type="match status" value="1"/>
</dbReference>
<dbReference type="PANTHER" id="PTHR11260:SF719">
    <property type="entry name" value="GLUTATHIONE S-TRANSFERASE-RELATED"/>
    <property type="match status" value="1"/>
</dbReference>
<evidence type="ECO:0000313" key="9">
    <source>
        <dbReference type="Proteomes" id="UP000289340"/>
    </source>
</evidence>
<keyword evidence="9" id="KW-1185">Reference proteome</keyword>
<proteinExistence type="inferred from homology"/>
<dbReference type="InterPro" id="IPR045074">
    <property type="entry name" value="GST_C_Tau"/>
</dbReference>
<dbReference type="InterPro" id="IPR004046">
    <property type="entry name" value="GST_C"/>
</dbReference>
<dbReference type="Proteomes" id="UP000053555">
    <property type="component" value="Unassembled WGS sequence"/>
</dbReference>
<feature type="domain" description="GST N-terminal" evidence="5">
    <location>
        <begin position="6"/>
        <end position="85"/>
    </location>
</feature>
<dbReference type="CDD" id="cd03185">
    <property type="entry name" value="GST_C_Tau"/>
    <property type="match status" value="1"/>
</dbReference>
<evidence type="ECO:0000259" key="5">
    <source>
        <dbReference type="PROSITE" id="PS50404"/>
    </source>
</evidence>
<dbReference type="Pfam" id="PF02798">
    <property type="entry name" value="GST_N"/>
    <property type="match status" value="1"/>
</dbReference>
<evidence type="ECO:0000313" key="7">
    <source>
        <dbReference type="EMBL" id="KHN06986.1"/>
    </source>
</evidence>
<dbReference type="SFLD" id="SFLDG00358">
    <property type="entry name" value="Main_(cytGST)"/>
    <property type="match status" value="1"/>
</dbReference>
<dbReference type="InterPro" id="IPR036282">
    <property type="entry name" value="Glutathione-S-Trfase_C_sf"/>
</dbReference>
<dbReference type="PROSITE" id="PS50405">
    <property type="entry name" value="GST_CTER"/>
    <property type="match status" value="1"/>
</dbReference>
<gene>
    <name evidence="8" type="ORF">D0Y65_048955</name>
    <name evidence="7" type="ORF">glysoja_042144</name>
</gene>
<comment type="catalytic activity">
    <reaction evidence="4">
        <text>RX + glutathione = an S-substituted glutathione + a halide anion + H(+)</text>
        <dbReference type="Rhea" id="RHEA:16437"/>
        <dbReference type="ChEBI" id="CHEBI:15378"/>
        <dbReference type="ChEBI" id="CHEBI:16042"/>
        <dbReference type="ChEBI" id="CHEBI:17792"/>
        <dbReference type="ChEBI" id="CHEBI:57925"/>
        <dbReference type="ChEBI" id="CHEBI:90779"/>
        <dbReference type="EC" id="2.5.1.18"/>
    </reaction>
</comment>
<comment type="similarity">
    <text evidence="3">Belongs to the GST superfamily. Tau family.</text>
</comment>
<dbReference type="SFLD" id="SFLDS00019">
    <property type="entry name" value="Glutathione_Transferase_(cytos"/>
    <property type="match status" value="1"/>
</dbReference>
<dbReference type="SFLD" id="SFLDG01152">
    <property type="entry name" value="Main.3:_Omega-_and_Tau-like"/>
    <property type="match status" value="1"/>
</dbReference>
<reference evidence="7" key="1">
    <citation type="submission" date="2014-07" db="EMBL/GenBank/DDBJ databases">
        <title>Identification of a novel salt tolerance gene in wild soybean by whole-genome sequencing.</title>
        <authorList>
            <person name="Lam H.-M."/>
            <person name="Qi X."/>
            <person name="Li M.-W."/>
            <person name="Liu X."/>
            <person name="Xie M."/>
            <person name="Ni M."/>
            <person name="Xu X."/>
        </authorList>
    </citation>
    <scope>NUCLEOTIDE SEQUENCE [LARGE SCALE GENOMIC DNA]</scope>
    <source>
        <tissue evidence="7">Root</tissue>
    </source>
</reference>
<dbReference type="InterPro" id="IPR010987">
    <property type="entry name" value="Glutathione-S-Trfase_C-like"/>
</dbReference>
<accession>A0A0B2PCF6</accession>
<dbReference type="SUPFAM" id="SSF47616">
    <property type="entry name" value="GST C-terminal domain-like"/>
    <property type="match status" value="1"/>
</dbReference>
<dbReference type="Gramene" id="XM_028357394.1">
    <property type="protein sequence ID" value="XP_028213195.1"/>
    <property type="gene ID" value="LOC114395575"/>
</dbReference>
<dbReference type="InterPro" id="IPR036249">
    <property type="entry name" value="Thioredoxin-like_sf"/>
</dbReference>
<protein>
    <recommendedName>
        <fullName evidence="1">glutathione transferase</fullName>
        <ecNumber evidence="1">2.5.1.18</ecNumber>
    </recommendedName>
</protein>
<dbReference type="GO" id="GO:0006749">
    <property type="term" value="P:glutathione metabolic process"/>
    <property type="evidence" value="ECO:0007669"/>
    <property type="project" value="InterPro"/>
</dbReference>
<dbReference type="EMBL" id="KN667310">
    <property type="protein sequence ID" value="KHN06986.1"/>
    <property type="molecule type" value="Genomic_DNA"/>
</dbReference>
<dbReference type="InterPro" id="IPR040079">
    <property type="entry name" value="Glutathione_S-Trfase"/>
</dbReference>
<keyword evidence="2 7" id="KW-0808">Transferase</keyword>
<evidence type="ECO:0000313" key="8">
    <source>
        <dbReference type="EMBL" id="RZB52693.1"/>
    </source>
</evidence>
<dbReference type="PROSITE" id="PS50404">
    <property type="entry name" value="GST_NTER"/>
    <property type="match status" value="1"/>
</dbReference>
<organism evidence="7">
    <name type="scientific">Glycine soja</name>
    <name type="common">Wild soybean</name>
    <dbReference type="NCBI Taxonomy" id="3848"/>
    <lineage>
        <taxon>Eukaryota</taxon>
        <taxon>Viridiplantae</taxon>
        <taxon>Streptophyta</taxon>
        <taxon>Embryophyta</taxon>
        <taxon>Tracheophyta</taxon>
        <taxon>Spermatophyta</taxon>
        <taxon>Magnoliopsida</taxon>
        <taxon>eudicotyledons</taxon>
        <taxon>Gunneridae</taxon>
        <taxon>Pentapetalae</taxon>
        <taxon>rosids</taxon>
        <taxon>fabids</taxon>
        <taxon>Fabales</taxon>
        <taxon>Fabaceae</taxon>
        <taxon>Papilionoideae</taxon>
        <taxon>50 kb inversion clade</taxon>
        <taxon>NPAAA clade</taxon>
        <taxon>indigoferoid/millettioid clade</taxon>
        <taxon>Phaseoleae</taxon>
        <taxon>Glycine</taxon>
        <taxon>Glycine subgen. Soja</taxon>
    </lineage>
</organism>
<dbReference type="FunFam" id="1.20.1050.10:FF:000012">
    <property type="entry name" value="Tau class glutathione S-transferase"/>
    <property type="match status" value="1"/>
</dbReference>
<dbReference type="SUPFAM" id="SSF52833">
    <property type="entry name" value="Thioredoxin-like"/>
    <property type="match status" value="1"/>
</dbReference>
<name>A0A0B2PCF6_GLYSO</name>
<dbReference type="InterPro" id="IPR045073">
    <property type="entry name" value="Omega/Tau-like"/>
</dbReference>
<dbReference type="PANTHER" id="PTHR11260">
    <property type="entry name" value="GLUTATHIONE S-TRANSFERASE, GST, SUPERFAMILY, GST DOMAIN CONTAINING"/>
    <property type="match status" value="1"/>
</dbReference>
<dbReference type="Proteomes" id="UP000289340">
    <property type="component" value="Chromosome 18"/>
</dbReference>
<evidence type="ECO:0000256" key="4">
    <source>
        <dbReference type="ARBA" id="ARBA00047960"/>
    </source>
</evidence>
<dbReference type="GO" id="GO:0004364">
    <property type="term" value="F:glutathione transferase activity"/>
    <property type="evidence" value="ECO:0007669"/>
    <property type="project" value="UniProtKB-EC"/>
</dbReference>
<evidence type="ECO:0000256" key="2">
    <source>
        <dbReference type="ARBA" id="ARBA00022679"/>
    </source>
</evidence>
<sequence length="225" mass="25946">MAASQEDVKLLGVLGSPFVCRVQIALKLKGIEYKFVEENLANKSDLLLKSNPVHKKVPVFIHNEKPIAESLVIVEYIDETWKNNPILPSDPYHRALARFWSKFIDDKVFGAAWKSVFTLDEKEREKNVEESLEALQFLENELKDNKFFGGEEFGLVDIAAIFIAFWIPIFQEIAGLQIFTSEKFPKLYKWSQEFMSHPVVKEVLPPRDPLFAFFKARYESLSASK</sequence>
<dbReference type="EC" id="2.5.1.18" evidence="1"/>
<evidence type="ECO:0000256" key="3">
    <source>
        <dbReference type="ARBA" id="ARBA00025743"/>
    </source>
</evidence>
<dbReference type="Pfam" id="PF00043">
    <property type="entry name" value="GST_C"/>
    <property type="match status" value="1"/>
</dbReference>
<dbReference type="GO" id="GO:0005737">
    <property type="term" value="C:cytoplasm"/>
    <property type="evidence" value="ECO:0007669"/>
    <property type="project" value="TreeGrafter"/>
</dbReference>
<reference evidence="8 9" key="2">
    <citation type="submission" date="2018-09" db="EMBL/GenBank/DDBJ databases">
        <title>A high-quality reference genome of wild soybean provides a powerful tool to mine soybean genomes.</title>
        <authorList>
            <person name="Xie M."/>
            <person name="Chung C.Y.L."/>
            <person name="Li M.-W."/>
            <person name="Wong F.-L."/>
            <person name="Chan T.-F."/>
            <person name="Lam H.-M."/>
        </authorList>
    </citation>
    <scope>NUCLEOTIDE SEQUENCE [LARGE SCALE GENOMIC DNA]</scope>
    <source>
        <strain evidence="9">cv. W05</strain>
        <tissue evidence="8">Hypocotyl of etiolated seedlings</tissue>
    </source>
</reference>
<evidence type="ECO:0000259" key="6">
    <source>
        <dbReference type="PROSITE" id="PS50405"/>
    </source>
</evidence>